<keyword evidence="3" id="KW-0479">Metal-binding</keyword>
<dbReference type="SFLD" id="SFLDG01082">
    <property type="entry name" value="B12-binding_domain_containing"/>
    <property type="match status" value="1"/>
</dbReference>
<feature type="domain" description="Radical SAM core" evidence="4">
    <location>
        <begin position="1"/>
        <end position="226"/>
    </location>
</feature>
<dbReference type="PANTHER" id="PTHR13932:SF5">
    <property type="entry name" value="RADICAL S-ADENOSYL METHIONINE DOMAIN-CONTAINING PROTEIN 1, MITOCHONDRIAL"/>
    <property type="match status" value="1"/>
</dbReference>
<sequence length="374" mass="43753">MKNISLYVHIPFCKQKCFYCDFKSYAGIEELENDYIDALILEIKNKCKGYLIKTLFIGGGTPSYLSESNLSKLLKELNKLTFLDNAEKTIECNPGTLSDEKIKIIKENNINRISMGLQTTKNNLLKNIGRIHTIEEFKANYKRVRELGIENINIDIMFGLPNQSLEDYKETLEDIVKLNPEHISAYSLIIEEGTYFYKLYEEDKLNIPNEDDERRMYEITKEILEDNNYKQYEISNYAKEGMECRHNKVYWELDEYIGVGVSASSFIDEKRIKNIDNIKEYIERINNNKDVSESIIDNSLKEDMEEFMFLGLRMIEGVSIDKFKNKFSKDINDVYGEIINKNKKIGLLDEKNGRIYLTNKGIEVSNWVMSEFIL</sequence>
<dbReference type="GO" id="GO:0005737">
    <property type="term" value="C:cytoplasm"/>
    <property type="evidence" value="ECO:0007669"/>
    <property type="project" value="UniProtKB-SubCell"/>
</dbReference>
<organism evidence="5 6">
    <name type="scientific">Clostridium baratii</name>
    <dbReference type="NCBI Taxonomy" id="1561"/>
    <lineage>
        <taxon>Bacteria</taxon>
        <taxon>Bacillati</taxon>
        <taxon>Bacillota</taxon>
        <taxon>Clostridia</taxon>
        <taxon>Eubacteriales</taxon>
        <taxon>Clostridiaceae</taxon>
        <taxon>Clostridium</taxon>
    </lineage>
</organism>
<name>A0A174PS62_9CLOT</name>
<dbReference type="InterPro" id="IPR058240">
    <property type="entry name" value="rSAM_sf"/>
</dbReference>
<evidence type="ECO:0000256" key="3">
    <source>
        <dbReference type="RuleBase" id="RU364116"/>
    </source>
</evidence>
<dbReference type="InterPro" id="IPR006638">
    <property type="entry name" value="Elp3/MiaA/NifB-like_rSAM"/>
</dbReference>
<dbReference type="Pfam" id="PF06969">
    <property type="entry name" value="HemN_C"/>
    <property type="match status" value="1"/>
</dbReference>
<dbReference type="Proteomes" id="UP000095563">
    <property type="component" value="Unassembled WGS sequence"/>
</dbReference>
<evidence type="ECO:0000259" key="4">
    <source>
        <dbReference type="PROSITE" id="PS51918"/>
    </source>
</evidence>
<comment type="similarity">
    <text evidence="1">Belongs to the anaerobic coproporphyrinogen-III oxidase family. HemW subfamily.</text>
</comment>
<dbReference type="Gene3D" id="3.80.30.20">
    <property type="entry name" value="tm_1862 like domain"/>
    <property type="match status" value="1"/>
</dbReference>
<dbReference type="SFLD" id="SFLDF00288">
    <property type="entry name" value="HemN-like__clustered_with_nucl"/>
    <property type="match status" value="1"/>
</dbReference>
<dbReference type="SUPFAM" id="SSF102114">
    <property type="entry name" value="Radical SAM enzymes"/>
    <property type="match status" value="1"/>
</dbReference>
<comment type="subcellular location">
    <subcellularLocation>
        <location evidence="3">Cytoplasm</location>
    </subcellularLocation>
</comment>
<keyword evidence="3" id="KW-0963">Cytoplasm</keyword>
<keyword evidence="3" id="KW-0949">S-adenosyl-L-methionine</keyword>
<keyword evidence="3" id="KW-0411">Iron-sulfur</keyword>
<dbReference type="GO" id="GO:0051539">
    <property type="term" value="F:4 iron, 4 sulfur cluster binding"/>
    <property type="evidence" value="ECO:0007669"/>
    <property type="project" value="UniProtKB-UniRule"/>
</dbReference>
<dbReference type="PANTHER" id="PTHR13932">
    <property type="entry name" value="COPROPORPHYRINIGEN III OXIDASE"/>
    <property type="match status" value="1"/>
</dbReference>
<dbReference type="CDD" id="cd01335">
    <property type="entry name" value="Radical_SAM"/>
    <property type="match status" value="1"/>
</dbReference>
<dbReference type="InterPro" id="IPR010723">
    <property type="entry name" value="HemN_C"/>
</dbReference>
<reference evidence="5 6" key="1">
    <citation type="submission" date="2015-09" db="EMBL/GenBank/DDBJ databases">
        <authorList>
            <consortium name="Pathogen Informatics"/>
        </authorList>
    </citation>
    <scope>NUCLEOTIDE SEQUENCE [LARGE SCALE GENOMIC DNA]</scope>
    <source>
        <strain evidence="5 6">2789STDY5834956</strain>
    </source>
</reference>
<dbReference type="EMBL" id="CZBO01000001">
    <property type="protein sequence ID" value="CUP60739.1"/>
    <property type="molecule type" value="Genomic_DNA"/>
</dbReference>
<evidence type="ECO:0000313" key="6">
    <source>
        <dbReference type="Proteomes" id="UP000095563"/>
    </source>
</evidence>
<proteinExistence type="inferred from homology"/>
<dbReference type="InterPro" id="IPR007197">
    <property type="entry name" value="rSAM"/>
</dbReference>
<keyword evidence="5" id="KW-0560">Oxidoreductase</keyword>
<gene>
    <name evidence="5" type="primary">hemN</name>
    <name evidence="5" type="ORF">ERS852568_00135</name>
</gene>
<dbReference type="GO" id="GO:0046872">
    <property type="term" value="F:metal ion binding"/>
    <property type="evidence" value="ECO:0007669"/>
    <property type="project" value="UniProtKB-UniRule"/>
</dbReference>
<dbReference type="InterPro" id="IPR034505">
    <property type="entry name" value="Coproporphyrinogen-III_oxidase"/>
</dbReference>
<dbReference type="NCBIfam" id="TIGR00539">
    <property type="entry name" value="hemN_rel"/>
    <property type="match status" value="1"/>
</dbReference>
<dbReference type="Pfam" id="PF04055">
    <property type="entry name" value="Radical_SAM"/>
    <property type="match status" value="1"/>
</dbReference>
<dbReference type="RefSeq" id="WP_055205958.1">
    <property type="nucleotide sequence ID" value="NZ_CZBO01000001.1"/>
</dbReference>
<keyword evidence="3" id="KW-0349">Heme</keyword>
<dbReference type="AlphaFoldDB" id="A0A174PS62"/>
<dbReference type="SFLD" id="SFLDF00562">
    <property type="entry name" value="HemN-like__clustered_with_heat"/>
    <property type="match status" value="1"/>
</dbReference>
<comment type="function">
    <text evidence="3">Probably acts as a heme chaperone, transferring heme to an unknown acceptor. Binds one molecule of heme per monomer, possibly covalently. Binds 1 [4Fe-4S] cluster. The cluster is coordinated with 3 cysteines and an exchangeable S-adenosyl-L-methionine.</text>
</comment>
<dbReference type="SFLD" id="SFLDG01065">
    <property type="entry name" value="anaerobic_coproporphyrinogen-I"/>
    <property type="match status" value="1"/>
</dbReference>
<evidence type="ECO:0000313" key="5">
    <source>
        <dbReference type="EMBL" id="CUP60739.1"/>
    </source>
</evidence>
<keyword evidence="3" id="KW-0143">Chaperone</keyword>
<accession>A0A174PS62</accession>
<dbReference type="SFLD" id="SFLDS00029">
    <property type="entry name" value="Radical_SAM"/>
    <property type="match status" value="1"/>
</dbReference>
<dbReference type="GO" id="GO:0006779">
    <property type="term" value="P:porphyrin-containing compound biosynthetic process"/>
    <property type="evidence" value="ECO:0007669"/>
    <property type="project" value="InterPro"/>
</dbReference>
<evidence type="ECO:0000256" key="1">
    <source>
        <dbReference type="ARBA" id="ARBA00006100"/>
    </source>
</evidence>
<keyword evidence="3" id="KW-0004">4Fe-4S</keyword>
<dbReference type="SMART" id="SM00729">
    <property type="entry name" value="Elp3"/>
    <property type="match status" value="1"/>
</dbReference>
<dbReference type="PROSITE" id="PS51918">
    <property type="entry name" value="RADICAL_SAM"/>
    <property type="match status" value="1"/>
</dbReference>
<dbReference type="GO" id="GO:0004109">
    <property type="term" value="F:coproporphyrinogen oxidase activity"/>
    <property type="evidence" value="ECO:0007669"/>
    <property type="project" value="InterPro"/>
</dbReference>
<keyword evidence="3" id="KW-0408">Iron</keyword>
<dbReference type="InterPro" id="IPR004559">
    <property type="entry name" value="HemW-like"/>
</dbReference>
<protein>
    <recommendedName>
        <fullName evidence="2 3">Heme chaperone HemW</fullName>
    </recommendedName>
</protein>
<evidence type="ECO:0000256" key="2">
    <source>
        <dbReference type="ARBA" id="ARBA00017228"/>
    </source>
</evidence>
<dbReference type="InterPro" id="IPR023404">
    <property type="entry name" value="rSAM_horseshoe"/>
</dbReference>